<dbReference type="Proteomes" id="UP000824120">
    <property type="component" value="Chromosome 9"/>
</dbReference>
<reference evidence="1 2" key="1">
    <citation type="submission" date="2020-09" db="EMBL/GenBank/DDBJ databases">
        <title>De no assembly of potato wild relative species, Solanum commersonii.</title>
        <authorList>
            <person name="Cho K."/>
        </authorList>
    </citation>
    <scope>NUCLEOTIDE SEQUENCE [LARGE SCALE GENOMIC DNA]</scope>
    <source>
        <strain evidence="1">LZ3.2</strain>
        <tissue evidence="1">Leaf</tissue>
    </source>
</reference>
<evidence type="ECO:0000313" key="2">
    <source>
        <dbReference type="Proteomes" id="UP000824120"/>
    </source>
</evidence>
<sequence length="130" mass="14757">MKRCSADHPCLAIAPPRTHKALETGLKLGLEKHMMSIEMETDSTEIIEICHHTHPNYQFNEESYMLLLKRLGNPVVNHNSQHGNKLAYFLANEGSKLVSTCTKLAIFENLNVITNDETSRYANIIANKRH</sequence>
<protein>
    <submittedName>
        <fullName evidence="1">Uncharacterized protein</fullName>
    </submittedName>
</protein>
<organism evidence="1 2">
    <name type="scientific">Solanum commersonii</name>
    <name type="common">Commerson's wild potato</name>
    <name type="synonym">Commerson's nightshade</name>
    <dbReference type="NCBI Taxonomy" id="4109"/>
    <lineage>
        <taxon>Eukaryota</taxon>
        <taxon>Viridiplantae</taxon>
        <taxon>Streptophyta</taxon>
        <taxon>Embryophyta</taxon>
        <taxon>Tracheophyta</taxon>
        <taxon>Spermatophyta</taxon>
        <taxon>Magnoliopsida</taxon>
        <taxon>eudicotyledons</taxon>
        <taxon>Gunneridae</taxon>
        <taxon>Pentapetalae</taxon>
        <taxon>asterids</taxon>
        <taxon>lamiids</taxon>
        <taxon>Solanales</taxon>
        <taxon>Solanaceae</taxon>
        <taxon>Solanoideae</taxon>
        <taxon>Solaneae</taxon>
        <taxon>Solanum</taxon>
    </lineage>
</organism>
<gene>
    <name evidence="1" type="ORF">H5410_047940</name>
</gene>
<accession>A0A9J5XIJ2</accession>
<dbReference type="OrthoDB" id="1215078at2759"/>
<dbReference type="EMBL" id="JACXVP010000009">
    <property type="protein sequence ID" value="KAG5587506.1"/>
    <property type="molecule type" value="Genomic_DNA"/>
</dbReference>
<evidence type="ECO:0000313" key="1">
    <source>
        <dbReference type="EMBL" id="KAG5587506.1"/>
    </source>
</evidence>
<dbReference type="AlphaFoldDB" id="A0A9J5XIJ2"/>
<proteinExistence type="predicted"/>
<name>A0A9J5XIJ2_SOLCO</name>
<keyword evidence="2" id="KW-1185">Reference proteome</keyword>
<comment type="caution">
    <text evidence="1">The sequence shown here is derived from an EMBL/GenBank/DDBJ whole genome shotgun (WGS) entry which is preliminary data.</text>
</comment>